<dbReference type="RefSeq" id="WP_244017281.1">
    <property type="nucleotide sequence ID" value="NZ_JALHLF010000009.1"/>
</dbReference>
<organism evidence="2 3">
    <name type="scientific">Novosphingobium organovorum</name>
    <dbReference type="NCBI Taxonomy" id="2930092"/>
    <lineage>
        <taxon>Bacteria</taxon>
        <taxon>Pseudomonadati</taxon>
        <taxon>Pseudomonadota</taxon>
        <taxon>Alphaproteobacteria</taxon>
        <taxon>Sphingomonadales</taxon>
        <taxon>Sphingomonadaceae</taxon>
        <taxon>Novosphingobium</taxon>
    </lineage>
</organism>
<reference evidence="2" key="1">
    <citation type="submission" date="2022-03" db="EMBL/GenBank/DDBJ databases">
        <title>Identification of a novel bacterium isolated from mangrove sediments.</title>
        <authorList>
            <person name="Pan X."/>
        </authorList>
    </citation>
    <scope>NUCLEOTIDE SEQUENCE</scope>
    <source>
        <strain evidence="2">B1949</strain>
    </source>
</reference>
<evidence type="ECO:0000256" key="1">
    <source>
        <dbReference type="SAM" id="SignalP"/>
    </source>
</evidence>
<keyword evidence="3" id="KW-1185">Reference proteome</keyword>
<dbReference type="Proteomes" id="UP001162881">
    <property type="component" value="Unassembled WGS sequence"/>
</dbReference>
<comment type="caution">
    <text evidence="2">The sequence shown here is derived from an EMBL/GenBank/DDBJ whole genome shotgun (WGS) entry which is preliminary data.</text>
</comment>
<keyword evidence="1" id="KW-0732">Signal</keyword>
<evidence type="ECO:0008006" key="4">
    <source>
        <dbReference type="Google" id="ProtNLM"/>
    </source>
</evidence>
<proteinExistence type="predicted"/>
<feature type="signal peptide" evidence="1">
    <location>
        <begin position="1"/>
        <end position="24"/>
    </location>
</feature>
<gene>
    <name evidence="2" type="ORF">MTR62_04220</name>
</gene>
<name>A0ABT0BA02_9SPHN</name>
<evidence type="ECO:0000313" key="2">
    <source>
        <dbReference type="EMBL" id="MCJ2181910.1"/>
    </source>
</evidence>
<feature type="chain" id="PRO_5047371043" description="Secreted protein" evidence="1">
    <location>
        <begin position="25"/>
        <end position="88"/>
    </location>
</feature>
<evidence type="ECO:0000313" key="3">
    <source>
        <dbReference type="Proteomes" id="UP001162881"/>
    </source>
</evidence>
<accession>A0ABT0BA02</accession>
<sequence length="88" mass="8537">MKLKKVLFAMTAGAVLVAPMAAQAGTTASASVGKIASVSGASARQSASIQKKKRVEAVVPILAAVAVVGGGVVVVDALSDDDDVSNGG</sequence>
<dbReference type="EMBL" id="JALHLF010000009">
    <property type="protein sequence ID" value="MCJ2181910.1"/>
    <property type="molecule type" value="Genomic_DNA"/>
</dbReference>
<protein>
    <recommendedName>
        <fullName evidence="4">Secreted protein</fullName>
    </recommendedName>
</protein>